<name>A0A4Z1JG03_9HELO</name>
<evidence type="ECO:0000313" key="2">
    <source>
        <dbReference type="Proteomes" id="UP000297229"/>
    </source>
</evidence>
<organism evidence="1 2">
    <name type="scientific">Botrytis elliptica</name>
    <dbReference type="NCBI Taxonomy" id="278938"/>
    <lineage>
        <taxon>Eukaryota</taxon>
        <taxon>Fungi</taxon>
        <taxon>Dikarya</taxon>
        <taxon>Ascomycota</taxon>
        <taxon>Pezizomycotina</taxon>
        <taxon>Leotiomycetes</taxon>
        <taxon>Helotiales</taxon>
        <taxon>Sclerotiniaceae</taxon>
        <taxon>Botrytis</taxon>
    </lineage>
</organism>
<dbReference type="AlphaFoldDB" id="A0A4Z1JG03"/>
<protein>
    <submittedName>
        <fullName evidence="1">Uncharacterized protein</fullName>
    </submittedName>
</protein>
<sequence>MGQYDLNSNAIHGNCMNDSGTPGAAHNGKASGMYHRNYSDGMTLGLNIRHSNVDKCGYSKS</sequence>
<gene>
    <name evidence="1" type="ORF">BELL_0720g00040</name>
</gene>
<evidence type="ECO:0000313" key="1">
    <source>
        <dbReference type="EMBL" id="TGO70480.1"/>
    </source>
</evidence>
<keyword evidence="2" id="KW-1185">Reference proteome</keyword>
<accession>A0A4Z1JG03</accession>
<dbReference type="EMBL" id="PQXM01000718">
    <property type="protein sequence ID" value="TGO70480.1"/>
    <property type="molecule type" value="Genomic_DNA"/>
</dbReference>
<proteinExistence type="predicted"/>
<reference evidence="1 2" key="1">
    <citation type="submission" date="2017-12" db="EMBL/GenBank/DDBJ databases">
        <title>Comparative genomics of Botrytis spp.</title>
        <authorList>
            <person name="Valero-Jimenez C.A."/>
            <person name="Tapia P."/>
            <person name="Veloso J."/>
            <person name="Silva-Moreno E."/>
            <person name="Staats M."/>
            <person name="Valdes J.H."/>
            <person name="Van Kan J.A.L."/>
        </authorList>
    </citation>
    <scope>NUCLEOTIDE SEQUENCE [LARGE SCALE GENOMIC DNA]</scope>
    <source>
        <strain evidence="1 2">Be9601</strain>
    </source>
</reference>
<comment type="caution">
    <text evidence="1">The sequence shown here is derived from an EMBL/GenBank/DDBJ whole genome shotgun (WGS) entry which is preliminary data.</text>
</comment>
<dbReference type="Proteomes" id="UP000297229">
    <property type="component" value="Unassembled WGS sequence"/>
</dbReference>